<dbReference type="AlphaFoldDB" id="A0A8H6X7L6"/>
<sequence length="224" mass="25251">MSYLPRRTVRFRNPEPEAELALKPSKLGELVPKPQKLGDLVELGSIQGAQAAQYLLNLRIYKQLCDYLKSTLLEAIVSPESREAWDLYFACLLDMKNLDSVASLIVAQNMRIRLLEVSTVSNLSSTTTLLDLLQKDEIAIGYLLIQTSTDQEEKVSSLVKTCAFCKDKRQILSLKDQRAAKFLNLMHYILDKKSHSRPQRQSAGSSTPREALEGLEDLAAYNFD</sequence>
<dbReference type="Proteomes" id="UP000620124">
    <property type="component" value="Unassembled WGS sequence"/>
</dbReference>
<protein>
    <submittedName>
        <fullName evidence="2">Uncharacterized protein</fullName>
    </submittedName>
</protein>
<evidence type="ECO:0000256" key="1">
    <source>
        <dbReference type="SAM" id="MobiDB-lite"/>
    </source>
</evidence>
<reference evidence="2" key="1">
    <citation type="submission" date="2020-05" db="EMBL/GenBank/DDBJ databases">
        <title>Mycena genomes resolve the evolution of fungal bioluminescence.</title>
        <authorList>
            <person name="Tsai I.J."/>
        </authorList>
    </citation>
    <scope>NUCLEOTIDE SEQUENCE</scope>
    <source>
        <strain evidence="2">CCC161011</strain>
    </source>
</reference>
<name>A0A8H6X7L6_9AGAR</name>
<dbReference type="EMBL" id="JACAZI010000024">
    <property type="protein sequence ID" value="KAF7335479.1"/>
    <property type="molecule type" value="Genomic_DNA"/>
</dbReference>
<feature type="region of interest" description="Disordered" evidence="1">
    <location>
        <begin position="193"/>
        <end position="213"/>
    </location>
</feature>
<accession>A0A8H6X7L6</accession>
<evidence type="ECO:0000313" key="3">
    <source>
        <dbReference type="Proteomes" id="UP000620124"/>
    </source>
</evidence>
<evidence type="ECO:0000313" key="2">
    <source>
        <dbReference type="EMBL" id="KAF7335479.1"/>
    </source>
</evidence>
<feature type="compositionally biased region" description="Polar residues" evidence="1">
    <location>
        <begin position="199"/>
        <end position="208"/>
    </location>
</feature>
<proteinExistence type="predicted"/>
<dbReference type="OrthoDB" id="10586302at2759"/>
<comment type="caution">
    <text evidence="2">The sequence shown here is derived from an EMBL/GenBank/DDBJ whole genome shotgun (WGS) entry which is preliminary data.</text>
</comment>
<keyword evidence="3" id="KW-1185">Reference proteome</keyword>
<gene>
    <name evidence="2" type="ORF">MVEN_02201400</name>
</gene>
<organism evidence="2 3">
    <name type="scientific">Mycena venus</name>
    <dbReference type="NCBI Taxonomy" id="2733690"/>
    <lineage>
        <taxon>Eukaryota</taxon>
        <taxon>Fungi</taxon>
        <taxon>Dikarya</taxon>
        <taxon>Basidiomycota</taxon>
        <taxon>Agaricomycotina</taxon>
        <taxon>Agaricomycetes</taxon>
        <taxon>Agaricomycetidae</taxon>
        <taxon>Agaricales</taxon>
        <taxon>Marasmiineae</taxon>
        <taxon>Mycenaceae</taxon>
        <taxon>Mycena</taxon>
    </lineage>
</organism>